<name>A0AAN9RZG4_PSOTE</name>
<reference evidence="2 3" key="1">
    <citation type="submission" date="2024-01" db="EMBL/GenBank/DDBJ databases">
        <title>The genomes of 5 underutilized Papilionoideae crops provide insights into root nodulation and disease resistanc.</title>
        <authorList>
            <person name="Jiang F."/>
        </authorList>
    </citation>
    <scope>NUCLEOTIDE SEQUENCE [LARGE SCALE GENOMIC DNA]</scope>
    <source>
        <strain evidence="2">DUOXIRENSHENG_FW03</strain>
        <tissue evidence="2">Leaves</tissue>
    </source>
</reference>
<keyword evidence="1" id="KW-0472">Membrane</keyword>
<keyword evidence="3" id="KW-1185">Reference proteome</keyword>
<sequence length="123" mass="14245">MYAKPRESCEISIPNNDAHALAAMLDRMLRLLSVDSDALSTLHPKAKYFLNNQKTRSQRRHTYAPAVRLSCCDVYFICVLAVCFNFQVLLNQKEFQWQKLYQFLRVGSTRYVKMANQGGFKAM</sequence>
<comment type="caution">
    <text evidence="2">The sequence shown here is derived from an EMBL/GenBank/DDBJ whole genome shotgun (WGS) entry which is preliminary data.</text>
</comment>
<accession>A0AAN9RZG4</accession>
<protein>
    <submittedName>
        <fullName evidence="2">Uncharacterized protein</fullName>
    </submittedName>
</protein>
<evidence type="ECO:0000256" key="1">
    <source>
        <dbReference type="SAM" id="Phobius"/>
    </source>
</evidence>
<dbReference type="EMBL" id="JAYMYS010000008">
    <property type="protein sequence ID" value="KAK7386062.1"/>
    <property type="molecule type" value="Genomic_DNA"/>
</dbReference>
<organism evidence="2 3">
    <name type="scientific">Psophocarpus tetragonolobus</name>
    <name type="common">Winged bean</name>
    <name type="synonym">Dolichos tetragonolobus</name>
    <dbReference type="NCBI Taxonomy" id="3891"/>
    <lineage>
        <taxon>Eukaryota</taxon>
        <taxon>Viridiplantae</taxon>
        <taxon>Streptophyta</taxon>
        <taxon>Embryophyta</taxon>
        <taxon>Tracheophyta</taxon>
        <taxon>Spermatophyta</taxon>
        <taxon>Magnoliopsida</taxon>
        <taxon>eudicotyledons</taxon>
        <taxon>Gunneridae</taxon>
        <taxon>Pentapetalae</taxon>
        <taxon>rosids</taxon>
        <taxon>fabids</taxon>
        <taxon>Fabales</taxon>
        <taxon>Fabaceae</taxon>
        <taxon>Papilionoideae</taxon>
        <taxon>50 kb inversion clade</taxon>
        <taxon>NPAAA clade</taxon>
        <taxon>indigoferoid/millettioid clade</taxon>
        <taxon>Phaseoleae</taxon>
        <taxon>Psophocarpus</taxon>
    </lineage>
</organism>
<dbReference type="Proteomes" id="UP001386955">
    <property type="component" value="Unassembled WGS sequence"/>
</dbReference>
<keyword evidence="1" id="KW-1133">Transmembrane helix</keyword>
<proteinExistence type="predicted"/>
<keyword evidence="1" id="KW-0812">Transmembrane</keyword>
<dbReference type="AlphaFoldDB" id="A0AAN9RZG4"/>
<evidence type="ECO:0000313" key="2">
    <source>
        <dbReference type="EMBL" id="KAK7386062.1"/>
    </source>
</evidence>
<gene>
    <name evidence="2" type="ORF">VNO78_32135</name>
</gene>
<evidence type="ECO:0000313" key="3">
    <source>
        <dbReference type="Proteomes" id="UP001386955"/>
    </source>
</evidence>
<feature type="transmembrane region" description="Helical" evidence="1">
    <location>
        <begin position="66"/>
        <end position="90"/>
    </location>
</feature>